<evidence type="ECO:0000313" key="2">
    <source>
        <dbReference type="Proteomes" id="UP000183471"/>
    </source>
</evidence>
<dbReference type="EMBL" id="FNKY01000001">
    <property type="protein sequence ID" value="SDQ80850.1"/>
    <property type="molecule type" value="Genomic_DNA"/>
</dbReference>
<protein>
    <submittedName>
        <fullName evidence="1">Uncharacterized protein</fullName>
    </submittedName>
</protein>
<dbReference type="Proteomes" id="UP000183471">
    <property type="component" value="Unassembled WGS sequence"/>
</dbReference>
<gene>
    <name evidence="1" type="ORF">SAMN05216402_2374</name>
</gene>
<reference evidence="1 2" key="1">
    <citation type="submission" date="2016-10" db="EMBL/GenBank/DDBJ databases">
        <authorList>
            <person name="Varghese N."/>
            <person name="Submissions S."/>
        </authorList>
    </citation>
    <scope>NUCLEOTIDE SEQUENCE [LARGE SCALE GENOMIC DNA]</scope>
    <source>
        <strain evidence="1 2">Nl1</strain>
    </source>
</reference>
<keyword evidence="2" id="KW-1185">Reference proteome</keyword>
<organism evidence="1 2">
    <name type="scientific">Nitrosospira multiformis</name>
    <dbReference type="NCBI Taxonomy" id="1231"/>
    <lineage>
        <taxon>Bacteria</taxon>
        <taxon>Pseudomonadati</taxon>
        <taxon>Pseudomonadota</taxon>
        <taxon>Betaproteobacteria</taxon>
        <taxon>Nitrosomonadales</taxon>
        <taxon>Nitrosomonadaceae</taxon>
        <taxon>Nitrosospira</taxon>
    </lineage>
</organism>
<evidence type="ECO:0000313" key="1">
    <source>
        <dbReference type="EMBL" id="SDQ80850.1"/>
    </source>
</evidence>
<comment type="caution">
    <text evidence="1">The sequence shown here is derived from an EMBL/GenBank/DDBJ whole genome shotgun (WGS) entry which is preliminary data.</text>
</comment>
<accession>A0ABY0TLQ2</accession>
<name>A0ABY0TLQ2_9PROT</name>
<sequence length="45" mass="5066">MIISAIRLSVNHNFVIQTSRQNFPITHARTEEPVQIARQGAIPLP</sequence>
<proteinExistence type="predicted"/>